<reference evidence="10 11" key="2">
    <citation type="journal article" date="2017" name="Front. Microbiol.">
        <title>Genomics Reveals a Unique Clone of Burkholderia cenocepacia Harboring an Actively Excising Novel Genomic Island.</title>
        <authorList>
            <person name="Patil P.P."/>
            <person name="Mali S."/>
            <person name="Midha S."/>
            <person name="Gautam V."/>
            <person name="Dash L."/>
            <person name="Kumar S."/>
            <person name="Shastri J."/>
            <person name="Singhal L."/>
            <person name="Patil P.B."/>
        </authorList>
    </citation>
    <scope>NUCLEOTIDE SEQUENCE [LARGE SCALE GENOMIC DNA]</scope>
    <source>
        <strain evidence="10 11">BC-19</strain>
    </source>
</reference>
<dbReference type="SUPFAM" id="SSF53335">
    <property type="entry name" value="S-adenosyl-L-methionine-dependent methyltransferases"/>
    <property type="match status" value="2"/>
</dbReference>
<evidence type="ECO:0000256" key="6">
    <source>
        <dbReference type="ARBA" id="ARBA00022747"/>
    </source>
</evidence>
<keyword evidence="5" id="KW-0949">S-adenosyl-L-methionine</keyword>
<evidence type="ECO:0000313" key="11">
    <source>
        <dbReference type="Proteomes" id="UP000191686"/>
    </source>
</evidence>
<comment type="catalytic activity">
    <reaction evidence="8">
        <text>a 2'-deoxycytidine in DNA + S-adenosyl-L-methionine = an N(4)-methyl-2'-deoxycytidine in DNA + S-adenosyl-L-homocysteine + H(+)</text>
        <dbReference type="Rhea" id="RHEA:16857"/>
        <dbReference type="Rhea" id="RHEA-COMP:11369"/>
        <dbReference type="Rhea" id="RHEA-COMP:13674"/>
        <dbReference type="ChEBI" id="CHEBI:15378"/>
        <dbReference type="ChEBI" id="CHEBI:57856"/>
        <dbReference type="ChEBI" id="CHEBI:59789"/>
        <dbReference type="ChEBI" id="CHEBI:85452"/>
        <dbReference type="ChEBI" id="CHEBI:137933"/>
        <dbReference type="EC" id="2.1.1.113"/>
    </reaction>
</comment>
<feature type="domain" description="DNA methylase N-4/N-6" evidence="9">
    <location>
        <begin position="234"/>
        <end position="305"/>
    </location>
</feature>
<keyword evidence="7" id="KW-0238">DNA-binding</keyword>
<dbReference type="PROSITE" id="PS00093">
    <property type="entry name" value="N4_MTASE"/>
    <property type="match status" value="1"/>
</dbReference>
<keyword evidence="6" id="KW-0680">Restriction system</keyword>
<reference evidence="10 11" key="1">
    <citation type="journal article" date="2017" name="Front. Microbiol.">
        <title>Genomics reveals a unique clone of Burkholderia cenocepacia harbouring an actively excising novel genomic island.</title>
        <authorList>
            <person name="Patil P."/>
            <person name="Mali S."/>
            <person name="Midha S."/>
            <person name="Gautam V."/>
            <person name="Dash L."/>
            <person name="Kumar S."/>
            <person name="Shastri J."/>
            <person name="Singhal L."/>
            <person name="Patil P.B."/>
        </authorList>
    </citation>
    <scope>NUCLEOTIDE SEQUENCE [LARGE SCALE GENOMIC DNA]</scope>
    <source>
        <strain evidence="10 11">BC-19</strain>
    </source>
</reference>
<proteinExistence type="inferred from homology"/>
<dbReference type="Proteomes" id="UP000191686">
    <property type="component" value="Unassembled WGS sequence"/>
</dbReference>
<accession>A0ABD4UQ19</accession>
<dbReference type="Pfam" id="PF01555">
    <property type="entry name" value="N6_N4_Mtase"/>
    <property type="match status" value="1"/>
</dbReference>
<dbReference type="GO" id="GO:0003677">
    <property type="term" value="F:DNA binding"/>
    <property type="evidence" value="ECO:0007669"/>
    <property type="project" value="UniProtKB-KW"/>
</dbReference>
<dbReference type="GO" id="GO:0032259">
    <property type="term" value="P:methylation"/>
    <property type="evidence" value="ECO:0007669"/>
    <property type="project" value="UniProtKB-KW"/>
</dbReference>
<evidence type="ECO:0000256" key="5">
    <source>
        <dbReference type="ARBA" id="ARBA00022691"/>
    </source>
</evidence>
<dbReference type="InterPro" id="IPR017985">
    <property type="entry name" value="MeTrfase_CN4_CS"/>
</dbReference>
<evidence type="ECO:0000256" key="4">
    <source>
        <dbReference type="ARBA" id="ARBA00022679"/>
    </source>
</evidence>
<dbReference type="InterPro" id="IPR029063">
    <property type="entry name" value="SAM-dependent_MTases_sf"/>
</dbReference>
<evidence type="ECO:0000256" key="8">
    <source>
        <dbReference type="ARBA" id="ARBA00049120"/>
    </source>
</evidence>
<dbReference type="InterPro" id="IPR045738">
    <property type="entry name" value="DUF6088"/>
</dbReference>
<dbReference type="AlphaFoldDB" id="A0ABD4UQ19"/>
<comment type="similarity">
    <text evidence="1">Belongs to the N(4)/N(6)-methyltransferase family. N(4) subfamily.</text>
</comment>
<evidence type="ECO:0000256" key="3">
    <source>
        <dbReference type="ARBA" id="ARBA00022603"/>
    </source>
</evidence>
<evidence type="ECO:0000259" key="9">
    <source>
        <dbReference type="Pfam" id="PF01555"/>
    </source>
</evidence>
<dbReference type="Pfam" id="PF19570">
    <property type="entry name" value="DUF6088"/>
    <property type="match status" value="1"/>
</dbReference>
<keyword evidence="4" id="KW-0808">Transferase</keyword>
<dbReference type="EC" id="2.1.1.113" evidence="2"/>
<dbReference type="InterPro" id="IPR002941">
    <property type="entry name" value="DNA_methylase_N4/N6"/>
</dbReference>
<dbReference type="Gene3D" id="3.40.50.150">
    <property type="entry name" value="Vaccinia Virus protein VP39"/>
    <property type="match status" value="2"/>
</dbReference>
<dbReference type="EMBL" id="JYMX02000044">
    <property type="protein sequence ID" value="MCW3716475.1"/>
    <property type="molecule type" value="Genomic_DNA"/>
</dbReference>
<name>A0ABD4UQ19_9BURK</name>
<protein>
    <recommendedName>
        <fullName evidence="2">site-specific DNA-methyltransferase (cytosine-N(4)-specific)</fullName>
        <ecNumber evidence="2">2.1.1.113</ecNumber>
    </recommendedName>
</protein>
<comment type="caution">
    <text evidence="10">The sequence shown here is derived from an EMBL/GenBank/DDBJ whole genome shotgun (WGS) entry which is preliminary data.</text>
</comment>
<evidence type="ECO:0000256" key="2">
    <source>
        <dbReference type="ARBA" id="ARBA00012185"/>
    </source>
</evidence>
<dbReference type="GO" id="GO:0015667">
    <property type="term" value="F:site-specific DNA-methyltransferase (cytosine-N4-specific) activity"/>
    <property type="evidence" value="ECO:0007669"/>
    <property type="project" value="UniProtKB-EC"/>
</dbReference>
<dbReference type="CDD" id="cd02440">
    <property type="entry name" value="AdoMet_MTases"/>
    <property type="match status" value="1"/>
</dbReference>
<evidence type="ECO:0000256" key="7">
    <source>
        <dbReference type="ARBA" id="ARBA00023125"/>
    </source>
</evidence>
<gene>
    <name evidence="10" type="ORF">UE95_034850</name>
</gene>
<dbReference type="GO" id="GO:0009307">
    <property type="term" value="P:DNA restriction-modification system"/>
    <property type="evidence" value="ECO:0007669"/>
    <property type="project" value="UniProtKB-KW"/>
</dbReference>
<keyword evidence="3" id="KW-0489">Methyltransferase</keyword>
<evidence type="ECO:0000313" key="10">
    <source>
        <dbReference type="EMBL" id="MCW3716475.1"/>
    </source>
</evidence>
<evidence type="ECO:0000256" key="1">
    <source>
        <dbReference type="ARBA" id="ARBA00010203"/>
    </source>
</evidence>
<organism evidence="10 11">
    <name type="scientific">Burkholderia cenocepacia</name>
    <dbReference type="NCBI Taxonomy" id="95486"/>
    <lineage>
        <taxon>Bacteria</taxon>
        <taxon>Pseudomonadati</taxon>
        <taxon>Pseudomonadota</taxon>
        <taxon>Betaproteobacteria</taxon>
        <taxon>Burkholderiales</taxon>
        <taxon>Burkholderiaceae</taxon>
        <taxon>Burkholderia</taxon>
        <taxon>Burkholderia cepacia complex</taxon>
    </lineage>
</organism>
<dbReference type="RefSeq" id="WP_080323107.1">
    <property type="nucleotide sequence ID" value="NZ_JYMX02000044.1"/>
</dbReference>
<sequence length="623" mass="70164">MNTIAEIRSWLLQIDSGRAFCTEDVRSFGSRAAVDQALCRLVRHGDVIRLARGIFIRSEGHTGKSEQDLVDAAVSALSKSRGVPVQVNGETALRSLGVASPTPGMKPRTEFLWVAGVRRFSVAGKQILVRNVSPRKVALCNQPAGLAITGIWDIGKHHMTRTIMKNIMDRLPDSERERLKTSISTLPGWAAELLPMGEEGATRATATPAADDTHAIMQNRSIRPSPGKQVNPDNLKRQWLPSTVEGRWCGFGPYYAMFPVEFARKIIARHCPIGGTVLDPFCGRGTVPFVALATGRHGAGCDINPVAWIYAKVKTDPHPVPDDVIRRAEEIKASIIPVDRIADNEFQELAWSTDVLAFLNAARRLLDWRDSNIDRTLMGTLLIHLHAKLGDGFSNQLRQSKSMSPEYSVRWWRTRNMLPPNVDAVELIRKKVAWRYAKGCLATAPNMQRPDVLLGDSRHVLRTLGRDFKANLILTSPPYYGVTNYRYDNWIRLWLLGEGPSLPEFDHKGRHHNQKDYHDLLNQTFQECSMKSAPTSVIYVRTDARNFTLQTTIDTLRSAWRDKNLYFRHEGFQKATQTALFGDKGEKPGEIDLIMLPKGRRPPEGMIRLRDNETLEVYEHQED</sequence>